<keyword evidence="5 8" id="KW-0457">Lysine biosynthesis</keyword>
<feature type="binding site" evidence="5">
    <location>
        <position position="390"/>
    </location>
    <ligand>
        <name>pyridoxal 5'-phosphate</name>
        <dbReference type="ChEBI" id="CHEBI:597326"/>
    </ligand>
</feature>
<feature type="binding site" evidence="5">
    <location>
        <position position="333"/>
    </location>
    <ligand>
        <name>substrate</name>
    </ligand>
</feature>
<feature type="binding site" evidence="5">
    <location>
        <position position="390"/>
    </location>
    <ligand>
        <name>substrate</name>
    </ligand>
</feature>
<dbReference type="InterPro" id="IPR022653">
    <property type="entry name" value="De-COase2_pyr-phos_BS"/>
</dbReference>
<feature type="active site" description="Proton donor" evidence="7">
    <location>
        <position position="360"/>
    </location>
</feature>
<feature type="binding site" evidence="5">
    <location>
        <position position="361"/>
    </location>
    <ligand>
        <name>substrate</name>
    </ligand>
</feature>
<dbReference type="AlphaFoldDB" id="A0A1I2MUH5"/>
<dbReference type="PANTHER" id="PTHR43727">
    <property type="entry name" value="DIAMINOPIMELATE DECARBOXYLASE"/>
    <property type="match status" value="1"/>
</dbReference>
<dbReference type="PRINTS" id="PR01179">
    <property type="entry name" value="ODADCRBXLASE"/>
</dbReference>
<accession>A0A1I2MUH5</accession>
<sequence>MFGTQTINEQGHLCIGGMDTKDLAKEFGTPLYIYDTALIKQKISEFKQAFNQHEGLKWQIAYASKAFSTVAMIQLIDQQGLSLDVVSGGELYTALKAGMNPERIHFHGNNKSESELAMALDAKIGAVIVDNFYELKLLEKMCAERNQEIAILLRVTPGVEAHTHEFIMTGQDDSKFGFNLDNGMADEAVKRSLRSPHLNLKGIHSHIGSQIFETDGFAGAIRIMMKHVDTWARDFAFQLDVLNVGGGFGIHYTEGDNPLPIERYIDTIVDTTEEECTRYNLTMPEVWIEPGRSVVGEAGTTLYTVGSSKKIPGIRNYLSVDGGMSDNIRPSLYQAQYKAICANKALEPADSQVALAGKCCESGDVLIKEADLPESCSAGDLVAVFSTGAYGYSMASHYNRITNPAVVFVENGEASLVVRRETYEDLIRQDMALNNLSRNSSQYENAKN</sequence>
<dbReference type="CDD" id="cd06828">
    <property type="entry name" value="PLPDE_III_DapDC"/>
    <property type="match status" value="1"/>
</dbReference>
<keyword evidence="4 5" id="KW-0456">Lyase</keyword>
<proteinExistence type="inferred from homology"/>
<feature type="binding site" evidence="5">
    <location>
        <position position="292"/>
    </location>
    <ligand>
        <name>substrate</name>
    </ligand>
</feature>
<dbReference type="InterPro" id="IPR029066">
    <property type="entry name" value="PLP-binding_barrel"/>
</dbReference>
<dbReference type="EMBL" id="FOOY01000003">
    <property type="protein sequence ID" value="SFF94788.1"/>
    <property type="molecule type" value="Genomic_DNA"/>
</dbReference>
<evidence type="ECO:0000256" key="8">
    <source>
        <dbReference type="RuleBase" id="RU003738"/>
    </source>
</evidence>
<dbReference type="SUPFAM" id="SSF50621">
    <property type="entry name" value="Alanine racemase C-terminal domain-like"/>
    <property type="match status" value="1"/>
</dbReference>
<comment type="subunit">
    <text evidence="5">Homodimer.</text>
</comment>
<evidence type="ECO:0000256" key="3">
    <source>
        <dbReference type="ARBA" id="ARBA00022898"/>
    </source>
</evidence>
<dbReference type="InterPro" id="IPR022644">
    <property type="entry name" value="De-COase2_N"/>
</dbReference>
<dbReference type="UniPathway" id="UPA00034">
    <property type="reaction ID" value="UER00027"/>
</dbReference>
<dbReference type="FunFam" id="3.20.20.10:FF:000003">
    <property type="entry name" value="Diaminopimelate decarboxylase"/>
    <property type="match status" value="1"/>
</dbReference>
<protein>
    <recommendedName>
        <fullName evidence="5 6">Diaminopimelate decarboxylase</fullName>
        <shortName evidence="5">DAP decarboxylase</shortName>
        <shortName evidence="5">DAPDC</shortName>
        <ecNumber evidence="5 6">4.1.1.20</ecNumber>
    </recommendedName>
</protein>
<dbReference type="GO" id="GO:0030170">
    <property type="term" value="F:pyridoxal phosphate binding"/>
    <property type="evidence" value="ECO:0007669"/>
    <property type="project" value="UniProtKB-UniRule"/>
</dbReference>
<evidence type="ECO:0000313" key="11">
    <source>
        <dbReference type="EMBL" id="SFF94788.1"/>
    </source>
</evidence>
<dbReference type="STRING" id="269670.SAMN02982927_00081"/>
<keyword evidence="2 5" id="KW-0210">Decarboxylase</keyword>
<dbReference type="Proteomes" id="UP000198752">
    <property type="component" value="Unassembled WGS sequence"/>
</dbReference>
<dbReference type="SUPFAM" id="SSF51419">
    <property type="entry name" value="PLP-binding barrel"/>
    <property type="match status" value="1"/>
</dbReference>
<dbReference type="Pfam" id="PF02784">
    <property type="entry name" value="Orn_Arg_deC_N"/>
    <property type="match status" value="1"/>
</dbReference>
<evidence type="ECO:0000256" key="1">
    <source>
        <dbReference type="ARBA" id="ARBA00001933"/>
    </source>
</evidence>
<evidence type="ECO:0000256" key="6">
    <source>
        <dbReference type="NCBIfam" id="TIGR01048"/>
    </source>
</evidence>
<dbReference type="InterPro" id="IPR002986">
    <property type="entry name" value="DAP_deCOOHase_LysA"/>
</dbReference>
<dbReference type="PROSITE" id="PS00879">
    <property type="entry name" value="ODR_DC_2_2"/>
    <property type="match status" value="1"/>
</dbReference>
<keyword evidence="3 5" id="KW-0663">Pyridoxal phosphate</keyword>
<dbReference type="GO" id="GO:0008836">
    <property type="term" value="F:diaminopimelate decarboxylase activity"/>
    <property type="evidence" value="ECO:0007669"/>
    <property type="project" value="UniProtKB-UniRule"/>
</dbReference>
<keyword evidence="12" id="KW-1185">Reference proteome</keyword>
<evidence type="ECO:0000259" key="10">
    <source>
        <dbReference type="Pfam" id="PF02784"/>
    </source>
</evidence>
<reference evidence="12" key="1">
    <citation type="submission" date="2016-10" db="EMBL/GenBank/DDBJ databases">
        <authorList>
            <person name="Varghese N."/>
            <person name="Submissions S."/>
        </authorList>
    </citation>
    <scope>NUCLEOTIDE SEQUENCE [LARGE SCALE GENOMIC DNA]</scope>
    <source>
        <strain evidence="12">ATCC 700379</strain>
    </source>
</reference>
<dbReference type="PRINTS" id="PR01181">
    <property type="entry name" value="DAPDCRBXLASE"/>
</dbReference>
<evidence type="ECO:0000313" key="12">
    <source>
        <dbReference type="Proteomes" id="UP000198752"/>
    </source>
</evidence>
<dbReference type="Gene3D" id="3.20.20.10">
    <property type="entry name" value="Alanine racemase"/>
    <property type="match status" value="1"/>
</dbReference>
<dbReference type="PROSITE" id="PS00878">
    <property type="entry name" value="ODR_DC_2_1"/>
    <property type="match status" value="1"/>
</dbReference>
<keyword evidence="5" id="KW-0028">Amino-acid biosynthesis</keyword>
<feature type="domain" description="Orn/DAP/Arg decarboxylase 2 N-terminal" evidence="10">
    <location>
        <begin position="38"/>
        <end position="295"/>
    </location>
</feature>
<evidence type="ECO:0000256" key="2">
    <source>
        <dbReference type="ARBA" id="ARBA00022793"/>
    </source>
</evidence>
<comment type="pathway">
    <text evidence="5 8">Amino-acid biosynthesis; L-lysine biosynthesis via DAP pathway; L-lysine from DL-2,6-diaminopimelate: step 1/1.</text>
</comment>
<comment type="cofactor">
    <cofactor evidence="1 5 7 8">
        <name>pyridoxal 5'-phosphate</name>
        <dbReference type="ChEBI" id="CHEBI:597326"/>
    </cofactor>
</comment>
<dbReference type="EC" id="4.1.1.20" evidence="5 6"/>
<evidence type="ECO:0000259" key="9">
    <source>
        <dbReference type="Pfam" id="PF00278"/>
    </source>
</evidence>
<feature type="binding site" evidence="5">
    <location>
        <position position="247"/>
    </location>
    <ligand>
        <name>pyridoxal 5'-phosphate</name>
        <dbReference type="ChEBI" id="CHEBI:597326"/>
    </ligand>
</feature>
<comment type="function">
    <text evidence="5">Specifically catalyzes the decarboxylation of meso-diaminopimelate (meso-DAP) to L-lysine.</text>
</comment>
<dbReference type="InterPro" id="IPR022643">
    <property type="entry name" value="De-COase2_C"/>
</dbReference>
<dbReference type="HAMAP" id="MF_02120">
    <property type="entry name" value="LysA"/>
    <property type="match status" value="1"/>
</dbReference>
<dbReference type="NCBIfam" id="TIGR01048">
    <property type="entry name" value="lysA"/>
    <property type="match status" value="1"/>
</dbReference>
<dbReference type="GO" id="GO:0009089">
    <property type="term" value="P:lysine biosynthetic process via diaminopimelate"/>
    <property type="evidence" value="ECO:0007669"/>
    <property type="project" value="UniProtKB-UniRule"/>
</dbReference>
<evidence type="ECO:0000256" key="7">
    <source>
        <dbReference type="PIRSR" id="PIRSR600183-50"/>
    </source>
</evidence>
<feature type="binding site" evidence="5">
    <location>
        <position position="329"/>
    </location>
    <ligand>
        <name>substrate</name>
    </ligand>
</feature>
<dbReference type="Gene3D" id="2.40.37.10">
    <property type="entry name" value="Lyase, Ornithine Decarboxylase, Chain A, domain 1"/>
    <property type="match status" value="1"/>
</dbReference>
<evidence type="ECO:0000256" key="4">
    <source>
        <dbReference type="ARBA" id="ARBA00023239"/>
    </source>
</evidence>
<evidence type="ECO:0000256" key="5">
    <source>
        <dbReference type="HAMAP-Rule" id="MF_02120"/>
    </source>
</evidence>
<dbReference type="InterPro" id="IPR022657">
    <property type="entry name" value="De-COase2_CS"/>
</dbReference>
<gene>
    <name evidence="5" type="primary">lysA</name>
    <name evidence="11" type="ORF">SAMN02982927_00081</name>
</gene>
<comment type="similarity">
    <text evidence="5">Belongs to the Orn/Lys/Arg decarboxylase class-II family. LysA subfamily.</text>
</comment>
<feature type="domain" description="Orn/DAP/Arg decarboxylase 2 C-terminal" evidence="9">
    <location>
        <begin position="32"/>
        <end position="388"/>
    </location>
</feature>
<feature type="binding site" evidence="5">
    <location>
        <begin position="289"/>
        <end position="292"/>
    </location>
    <ligand>
        <name>pyridoxal 5'-phosphate</name>
        <dbReference type="ChEBI" id="CHEBI:597326"/>
    </ligand>
</feature>
<comment type="catalytic activity">
    <reaction evidence="5 8">
        <text>meso-2,6-diaminopimelate + H(+) = L-lysine + CO2</text>
        <dbReference type="Rhea" id="RHEA:15101"/>
        <dbReference type="ChEBI" id="CHEBI:15378"/>
        <dbReference type="ChEBI" id="CHEBI:16526"/>
        <dbReference type="ChEBI" id="CHEBI:32551"/>
        <dbReference type="ChEBI" id="CHEBI:57791"/>
        <dbReference type="EC" id="4.1.1.20"/>
    </reaction>
</comment>
<feature type="modified residue" description="N6-(pyridoxal phosphate)lysine" evidence="5 7">
    <location>
        <position position="65"/>
    </location>
</feature>
<dbReference type="Pfam" id="PF00278">
    <property type="entry name" value="Orn_DAP_Arg_deC"/>
    <property type="match status" value="1"/>
</dbReference>
<dbReference type="InterPro" id="IPR000183">
    <property type="entry name" value="Orn/DAP/Arg_de-COase"/>
</dbReference>
<dbReference type="InterPro" id="IPR009006">
    <property type="entry name" value="Ala_racemase/Decarboxylase_C"/>
</dbReference>
<name>A0A1I2MUH5_9BACL</name>
<organism evidence="11 12">
    <name type="scientific">Sporolactobacillus nakayamae</name>
    <dbReference type="NCBI Taxonomy" id="269670"/>
    <lineage>
        <taxon>Bacteria</taxon>
        <taxon>Bacillati</taxon>
        <taxon>Bacillota</taxon>
        <taxon>Bacilli</taxon>
        <taxon>Bacillales</taxon>
        <taxon>Sporolactobacillaceae</taxon>
        <taxon>Sporolactobacillus</taxon>
    </lineage>
</organism>
<dbReference type="PANTHER" id="PTHR43727:SF2">
    <property type="entry name" value="GROUP IV DECARBOXYLASE"/>
    <property type="match status" value="1"/>
</dbReference>